<organism evidence="13 14">
    <name type="scientific">Saguinus oedipus</name>
    <name type="common">Cotton-top tamarin</name>
    <name type="synonym">Oedipomidas oedipus</name>
    <dbReference type="NCBI Taxonomy" id="9490"/>
    <lineage>
        <taxon>Eukaryota</taxon>
        <taxon>Metazoa</taxon>
        <taxon>Chordata</taxon>
        <taxon>Craniata</taxon>
        <taxon>Vertebrata</taxon>
        <taxon>Euteleostomi</taxon>
        <taxon>Mammalia</taxon>
        <taxon>Eutheria</taxon>
        <taxon>Euarchontoglires</taxon>
        <taxon>Primates</taxon>
        <taxon>Haplorrhini</taxon>
        <taxon>Platyrrhini</taxon>
        <taxon>Cebidae</taxon>
        <taxon>Callitrichinae</taxon>
        <taxon>Saguinus</taxon>
    </lineage>
</organism>
<name>A0ABQ9V2Q1_SAGOE</name>
<evidence type="ECO:0000313" key="13">
    <source>
        <dbReference type="EMBL" id="KAK2103653.1"/>
    </source>
</evidence>
<comment type="subcellular location">
    <subcellularLocation>
        <location evidence="1">Secreted</location>
    </subcellularLocation>
</comment>
<dbReference type="PROSITE" id="PS00290">
    <property type="entry name" value="IG_MHC"/>
    <property type="match status" value="1"/>
</dbReference>
<dbReference type="PANTHER" id="PTHR19944">
    <property type="entry name" value="MHC CLASS II-RELATED"/>
    <property type="match status" value="1"/>
</dbReference>
<dbReference type="InterPro" id="IPR007110">
    <property type="entry name" value="Ig-like_dom"/>
</dbReference>
<evidence type="ECO:0000256" key="7">
    <source>
        <dbReference type="ARBA" id="ARBA00022859"/>
    </source>
</evidence>
<comment type="function">
    <text evidence="10">Component of the class I major histocompatibility complex (MHC). Involved in the presentation of peptide antigens to the immune system.</text>
</comment>
<dbReference type="CDD" id="cd05770">
    <property type="entry name" value="IgC1_beta2m"/>
    <property type="match status" value="1"/>
</dbReference>
<dbReference type="InterPro" id="IPR036179">
    <property type="entry name" value="Ig-like_dom_sf"/>
</dbReference>
<dbReference type="PANTHER" id="PTHR19944:SF62">
    <property type="entry name" value="BETA-2-MICROGLOBULIN"/>
    <property type="match status" value="1"/>
</dbReference>
<keyword evidence="5" id="KW-0964">Secreted</keyword>
<reference evidence="13 14" key="1">
    <citation type="submission" date="2023-05" db="EMBL/GenBank/DDBJ databases">
        <title>B98-5 Cell Line De Novo Hybrid Assembly: An Optical Mapping Approach.</title>
        <authorList>
            <person name="Kananen K."/>
            <person name="Auerbach J.A."/>
            <person name="Kautto E."/>
            <person name="Blachly J.S."/>
        </authorList>
    </citation>
    <scope>NUCLEOTIDE SEQUENCE [LARGE SCALE GENOMIC DNA]</scope>
    <source>
        <strain evidence="13">B95-8</strain>
        <tissue evidence="13">Cell line</tissue>
    </source>
</reference>
<keyword evidence="8" id="KW-1015">Disulfide bond</keyword>
<gene>
    <name evidence="13" type="primary">B2M</name>
    <name evidence="13" type="ORF">P7K49_017509</name>
</gene>
<feature type="domain" description="Ig-like" evidence="12">
    <location>
        <begin position="10"/>
        <end position="99"/>
    </location>
</feature>
<dbReference type="Pfam" id="PF07654">
    <property type="entry name" value="C1-set"/>
    <property type="match status" value="1"/>
</dbReference>
<evidence type="ECO:0000259" key="12">
    <source>
        <dbReference type="PROSITE" id="PS50835"/>
    </source>
</evidence>
<keyword evidence="6" id="KW-0732">Signal</keyword>
<dbReference type="EMBL" id="JASSZA010000008">
    <property type="protein sequence ID" value="KAK2103653.1"/>
    <property type="molecule type" value="Genomic_DNA"/>
</dbReference>
<dbReference type="PROSITE" id="PS50835">
    <property type="entry name" value="IG_LIKE"/>
    <property type="match status" value="1"/>
</dbReference>
<keyword evidence="4" id="KW-0490">MHC I</keyword>
<dbReference type="SMART" id="SM00407">
    <property type="entry name" value="IGc1"/>
    <property type="match status" value="1"/>
</dbReference>
<evidence type="ECO:0000256" key="8">
    <source>
        <dbReference type="ARBA" id="ARBA00023157"/>
    </source>
</evidence>
<evidence type="ECO:0000256" key="3">
    <source>
        <dbReference type="ARBA" id="ARBA00018767"/>
    </source>
</evidence>
<dbReference type="Proteomes" id="UP001266305">
    <property type="component" value="Unassembled WGS sequence"/>
</dbReference>
<evidence type="ECO:0000256" key="5">
    <source>
        <dbReference type="ARBA" id="ARBA00022525"/>
    </source>
</evidence>
<evidence type="ECO:0000256" key="1">
    <source>
        <dbReference type="ARBA" id="ARBA00004613"/>
    </source>
</evidence>
<evidence type="ECO:0000256" key="6">
    <source>
        <dbReference type="ARBA" id="ARBA00022729"/>
    </source>
</evidence>
<dbReference type="InterPro" id="IPR003006">
    <property type="entry name" value="Ig/MHC_CS"/>
</dbReference>
<dbReference type="SUPFAM" id="SSF48726">
    <property type="entry name" value="Immunoglobulin"/>
    <property type="match status" value="1"/>
</dbReference>
<keyword evidence="14" id="KW-1185">Reference proteome</keyword>
<evidence type="ECO:0000256" key="4">
    <source>
        <dbReference type="ARBA" id="ARBA00022451"/>
    </source>
</evidence>
<dbReference type="InterPro" id="IPR013783">
    <property type="entry name" value="Ig-like_fold"/>
</dbReference>
<keyword evidence="7" id="KW-0391">Immunity</keyword>
<dbReference type="InterPro" id="IPR050160">
    <property type="entry name" value="MHC/Immunoglobulin"/>
</dbReference>
<evidence type="ECO:0000256" key="9">
    <source>
        <dbReference type="ARBA" id="ARBA00023319"/>
    </source>
</evidence>
<accession>A0ABQ9V2Q1</accession>
<evidence type="ECO:0000256" key="2">
    <source>
        <dbReference type="ARBA" id="ARBA00009564"/>
    </source>
</evidence>
<evidence type="ECO:0000256" key="11">
    <source>
        <dbReference type="ARBA" id="ARBA00025893"/>
    </source>
</evidence>
<proteinExistence type="inferred from homology"/>
<dbReference type="InterPro" id="IPR015707">
    <property type="entry name" value="B2Microglobulin"/>
</dbReference>
<comment type="similarity">
    <text evidence="2">Belongs to the beta-2-microglobulin family.</text>
</comment>
<comment type="subunit">
    <text evidence="11">Heterodimer of an alpha chain and a beta chain. Beta-2-microglobulin is the beta-chain of major histocompatibility complex class I molecules.</text>
</comment>
<protein>
    <recommendedName>
        <fullName evidence="3">Beta-2-microglobulin</fullName>
    </recommendedName>
</protein>
<sequence length="152" mass="17523">MNLCSDPYPPKIQVYSRYPADNGKPNFLNCYVSGFHPSDIEVDLLKNGKKIEKVEHSDLSFSKDWSFYLLYYTEFTPNEKDEYACRVSHVTFSTPKTVKWGRAKELPVWYRKIEAGGYPHYLQGFDLSSAISTLDVSAEKRAFKNEPLSSFV</sequence>
<comment type="caution">
    <text evidence="13">The sequence shown here is derived from an EMBL/GenBank/DDBJ whole genome shotgun (WGS) entry which is preliminary data.</text>
</comment>
<dbReference type="Gene3D" id="2.60.40.10">
    <property type="entry name" value="Immunoglobulins"/>
    <property type="match status" value="1"/>
</dbReference>
<dbReference type="InterPro" id="IPR003597">
    <property type="entry name" value="Ig_C1-set"/>
</dbReference>
<evidence type="ECO:0000313" key="14">
    <source>
        <dbReference type="Proteomes" id="UP001266305"/>
    </source>
</evidence>
<keyword evidence="9" id="KW-0393">Immunoglobulin domain</keyword>
<evidence type="ECO:0000256" key="10">
    <source>
        <dbReference type="ARBA" id="ARBA00024966"/>
    </source>
</evidence>